<keyword evidence="4 9" id="KW-0028">Amino-acid biosynthesis</keyword>
<dbReference type="RefSeq" id="WP_323466434.1">
    <property type="nucleotide sequence ID" value="NZ_CP144224.1"/>
</dbReference>
<comment type="catalytic activity">
    <reaction evidence="9">
        <text>L-proline + NAD(+) = (S)-1-pyrroline-5-carboxylate + NADH + 2 H(+)</text>
        <dbReference type="Rhea" id="RHEA:14105"/>
        <dbReference type="ChEBI" id="CHEBI:15378"/>
        <dbReference type="ChEBI" id="CHEBI:17388"/>
        <dbReference type="ChEBI" id="CHEBI:57540"/>
        <dbReference type="ChEBI" id="CHEBI:57945"/>
        <dbReference type="ChEBI" id="CHEBI:60039"/>
        <dbReference type="EC" id="1.5.1.2"/>
    </reaction>
</comment>
<dbReference type="SUPFAM" id="SSF51735">
    <property type="entry name" value="NAD(P)-binding Rossmann-fold domains"/>
    <property type="match status" value="1"/>
</dbReference>
<dbReference type="Proteomes" id="UP001285636">
    <property type="component" value="Unassembled WGS sequence"/>
</dbReference>
<dbReference type="SUPFAM" id="SSF48179">
    <property type="entry name" value="6-phosphogluconate dehydrogenase C-terminal domain-like"/>
    <property type="match status" value="1"/>
</dbReference>
<dbReference type="InterPro" id="IPR000304">
    <property type="entry name" value="Pyrroline-COOH_reductase"/>
</dbReference>
<evidence type="ECO:0000256" key="10">
    <source>
        <dbReference type="NCBIfam" id="TIGR00112"/>
    </source>
</evidence>
<evidence type="ECO:0000259" key="13">
    <source>
        <dbReference type="Pfam" id="PF14748"/>
    </source>
</evidence>
<name>A0AAJ2NKX5_ALKPS</name>
<dbReference type="InterPro" id="IPR028939">
    <property type="entry name" value="P5C_Rdtase_cat_N"/>
</dbReference>
<dbReference type="HAMAP" id="MF_01925">
    <property type="entry name" value="P5C_reductase"/>
    <property type="match status" value="1"/>
</dbReference>
<comment type="subcellular location">
    <subcellularLocation>
        <location evidence="1 9">Cytoplasm</location>
    </subcellularLocation>
</comment>
<sequence length="281" mass="30597">MIQQNVAFIGAGSMAEAIFAGLIKQKMVAAENIYVTNRSNLDRLNHLKETYGVQTSTNKEEILEKADIVILAMKPVGVKDSIEEIRSFTSENQLFLSVLAGITTEYISELLGHNAPVIRIMPNTSAAVGSSATMIAAGDGVTNEQLSIAEDLFKSVGMVKTVPEHDIDSLTAIAGSGPAYMYYLVEGMQQSLEELNLDQDLGEEVILQMMQGAIDLMQSTDKSPRELYQNVKSPGGTTEAGLNVLEDNDYQEIIIECIKGAAKRSRDITKELSTVREKTLS</sequence>
<organism evidence="14 15">
    <name type="scientific">Alkalihalophilus pseudofirmus</name>
    <name type="common">Bacillus pseudofirmus</name>
    <dbReference type="NCBI Taxonomy" id="79885"/>
    <lineage>
        <taxon>Bacteria</taxon>
        <taxon>Bacillati</taxon>
        <taxon>Bacillota</taxon>
        <taxon>Bacilli</taxon>
        <taxon>Bacillales</taxon>
        <taxon>Bacillaceae</taxon>
        <taxon>Alkalihalophilus</taxon>
    </lineage>
</organism>
<feature type="domain" description="Pyrroline-5-carboxylate reductase catalytic N-terminal" evidence="12">
    <location>
        <begin position="6"/>
        <end position="101"/>
    </location>
</feature>
<evidence type="ECO:0000313" key="14">
    <source>
        <dbReference type="EMBL" id="MDV2885022.1"/>
    </source>
</evidence>
<comment type="similarity">
    <text evidence="2 9">Belongs to the pyrroline-5-carboxylate reductase family.</text>
</comment>
<reference evidence="14" key="1">
    <citation type="submission" date="2023-10" db="EMBL/GenBank/DDBJ databases">
        <title>Screening of Alkalihalophilus pseudofirmusBZ-TG-HK211 and Its Alleviation of Salt Stress on Rapeseed Growth.</title>
        <authorList>
            <person name="Zhao B."/>
            <person name="Guo T."/>
        </authorList>
    </citation>
    <scope>NUCLEOTIDE SEQUENCE</scope>
    <source>
        <strain evidence="14">BZ-TG-HK211</strain>
    </source>
</reference>
<dbReference type="Pfam" id="PF03807">
    <property type="entry name" value="F420_oxidored"/>
    <property type="match status" value="1"/>
</dbReference>
<comment type="function">
    <text evidence="8 9">Catalyzes the reduction of 1-pyrroline-5-carboxylate (PCA) to L-proline.</text>
</comment>
<evidence type="ECO:0000256" key="1">
    <source>
        <dbReference type="ARBA" id="ARBA00004496"/>
    </source>
</evidence>
<evidence type="ECO:0000256" key="5">
    <source>
        <dbReference type="ARBA" id="ARBA00022650"/>
    </source>
</evidence>
<protein>
    <recommendedName>
        <fullName evidence="9 10">Pyrroline-5-carboxylate reductase</fullName>
        <shortName evidence="9">P5C reductase</shortName>
        <shortName evidence="9">P5CR</shortName>
        <ecNumber evidence="9 10">1.5.1.2</ecNumber>
    </recommendedName>
    <alternativeName>
        <fullName evidence="9">PCA reductase</fullName>
    </alternativeName>
</protein>
<dbReference type="Gene3D" id="3.40.50.720">
    <property type="entry name" value="NAD(P)-binding Rossmann-like Domain"/>
    <property type="match status" value="1"/>
</dbReference>
<keyword evidence="6 9" id="KW-0521">NADP</keyword>
<dbReference type="EMBL" id="JAWJAY010000001">
    <property type="protein sequence ID" value="MDV2885022.1"/>
    <property type="molecule type" value="Genomic_DNA"/>
</dbReference>
<comment type="catalytic activity">
    <reaction evidence="9">
        <text>L-proline + NADP(+) = (S)-1-pyrroline-5-carboxylate + NADPH + 2 H(+)</text>
        <dbReference type="Rhea" id="RHEA:14109"/>
        <dbReference type="ChEBI" id="CHEBI:15378"/>
        <dbReference type="ChEBI" id="CHEBI:17388"/>
        <dbReference type="ChEBI" id="CHEBI:57783"/>
        <dbReference type="ChEBI" id="CHEBI:58349"/>
        <dbReference type="ChEBI" id="CHEBI:60039"/>
        <dbReference type="EC" id="1.5.1.2"/>
    </reaction>
</comment>
<dbReference type="EC" id="1.5.1.2" evidence="9 10"/>
<accession>A0AAJ2NKX5</accession>
<evidence type="ECO:0000313" key="15">
    <source>
        <dbReference type="Proteomes" id="UP001285636"/>
    </source>
</evidence>
<dbReference type="InterPro" id="IPR029036">
    <property type="entry name" value="P5CR_dimer"/>
</dbReference>
<feature type="binding site" evidence="11">
    <location>
        <begin position="72"/>
        <end position="75"/>
    </location>
    <ligand>
        <name>NADP(+)</name>
        <dbReference type="ChEBI" id="CHEBI:58349"/>
    </ligand>
</feature>
<dbReference type="GO" id="GO:0005737">
    <property type="term" value="C:cytoplasm"/>
    <property type="evidence" value="ECO:0007669"/>
    <property type="project" value="UniProtKB-SubCell"/>
</dbReference>
<dbReference type="PANTHER" id="PTHR11645:SF49">
    <property type="entry name" value="PYRROLINE-5-CARBOXYLATE REDUCTASE 1"/>
    <property type="match status" value="1"/>
</dbReference>
<dbReference type="FunFam" id="3.40.50.720:FF:000190">
    <property type="entry name" value="Pyrroline-5-carboxylate reductase"/>
    <property type="match status" value="1"/>
</dbReference>
<keyword evidence="3 9" id="KW-0963">Cytoplasm</keyword>
<evidence type="ECO:0000256" key="7">
    <source>
        <dbReference type="ARBA" id="ARBA00023002"/>
    </source>
</evidence>
<evidence type="ECO:0000256" key="6">
    <source>
        <dbReference type="ARBA" id="ARBA00022857"/>
    </source>
</evidence>
<gene>
    <name evidence="9 14" type="primary">proC</name>
    <name evidence="14" type="ORF">RYX45_07505</name>
</gene>
<dbReference type="AlphaFoldDB" id="A0AAJ2NKX5"/>
<evidence type="ECO:0000256" key="9">
    <source>
        <dbReference type="HAMAP-Rule" id="MF_01925"/>
    </source>
</evidence>
<evidence type="ECO:0000259" key="12">
    <source>
        <dbReference type="Pfam" id="PF03807"/>
    </source>
</evidence>
<evidence type="ECO:0000256" key="11">
    <source>
        <dbReference type="PIRSR" id="PIRSR000193-1"/>
    </source>
</evidence>
<dbReference type="Gene3D" id="1.10.3730.10">
    <property type="entry name" value="ProC C-terminal domain-like"/>
    <property type="match status" value="1"/>
</dbReference>
<dbReference type="InterPro" id="IPR008927">
    <property type="entry name" value="6-PGluconate_DH-like_C_sf"/>
</dbReference>
<dbReference type="GO" id="GO:0055129">
    <property type="term" value="P:L-proline biosynthetic process"/>
    <property type="evidence" value="ECO:0007669"/>
    <property type="project" value="UniProtKB-UniRule"/>
</dbReference>
<evidence type="ECO:0000256" key="4">
    <source>
        <dbReference type="ARBA" id="ARBA00022605"/>
    </source>
</evidence>
<dbReference type="PIRSF" id="PIRSF000193">
    <property type="entry name" value="Pyrrol-5-carb_rd"/>
    <property type="match status" value="1"/>
</dbReference>
<evidence type="ECO:0000256" key="2">
    <source>
        <dbReference type="ARBA" id="ARBA00005525"/>
    </source>
</evidence>
<feature type="binding site" evidence="11">
    <location>
        <begin position="9"/>
        <end position="14"/>
    </location>
    <ligand>
        <name>NADP(+)</name>
        <dbReference type="ChEBI" id="CHEBI:58349"/>
    </ligand>
</feature>
<keyword evidence="5 9" id="KW-0641">Proline biosynthesis</keyword>
<comment type="caution">
    <text evidence="14">The sequence shown here is derived from an EMBL/GenBank/DDBJ whole genome shotgun (WGS) entry which is preliminary data.</text>
</comment>
<dbReference type="NCBIfam" id="TIGR00112">
    <property type="entry name" value="proC"/>
    <property type="match status" value="1"/>
</dbReference>
<evidence type="ECO:0000256" key="8">
    <source>
        <dbReference type="ARBA" id="ARBA00058118"/>
    </source>
</evidence>
<keyword evidence="7 9" id="KW-0560">Oxidoreductase</keyword>
<evidence type="ECO:0000256" key="3">
    <source>
        <dbReference type="ARBA" id="ARBA00022490"/>
    </source>
</evidence>
<dbReference type="GO" id="GO:0004735">
    <property type="term" value="F:pyrroline-5-carboxylate reductase activity"/>
    <property type="evidence" value="ECO:0007669"/>
    <property type="project" value="UniProtKB-UniRule"/>
</dbReference>
<dbReference type="PANTHER" id="PTHR11645">
    <property type="entry name" value="PYRROLINE-5-CARBOXYLATE REDUCTASE"/>
    <property type="match status" value="1"/>
</dbReference>
<dbReference type="Pfam" id="PF14748">
    <property type="entry name" value="P5CR_dimer"/>
    <property type="match status" value="1"/>
</dbReference>
<proteinExistence type="inferred from homology"/>
<comment type="pathway">
    <text evidence="9">Amino-acid biosynthesis; L-proline biosynthesis; L-proline from L-glutamate 5-semialdehyde: step 1/1.</text>
</comment>
<dbReference type="InterPro" id="IPR036291">
    <property type="entry name" value="NAD(P)-bd_dom_sf"/>
</dbReference>
<feature type="domain" description="Pyrroline-5-carboxylate reductase dimerisation" evidence="13">
    <location>
        <begin position="164"/>
        <end position="267"/>
    </location>
</feature>
<dbReference type="FunFam" id="1.10.3730.10:FF:000001">
    <property type="entry name" value="Pyrroline-5-carboxylate reductase"/>
    <property type="match status" value="1"/>
</dbReference>